<evidence type="ECO:0000259" key="3">
    <source>
        <dbReference type="Pfam" id="PF00884"/>
    </source>
</evidence>
<dbReference type="Gene3D" id="3.40.720.10">
    <property type="entry name" value="Alkaline Phosphatase, subunit A"/>
    <property type="match status" value="1"/>
</dbReference>
<sequence>MDKKYNIVFYFSDQQRADTCGCYGQQLDITPNLDRFAQEGVLFENAFTPQPVCGPCRAIFQTGLYATSTGCFRNNKMLPINFKTVANYMEGAGYETAYVGKWHLASEGALESKPVIDYQTKAIPPELRGGYTGFWRTSDVLEFTSNGEGGFVFDENMQKHEFKGYRCSCITDYALEFLEQYKKDKHKPFFLTVSHIEPHHQNNANHYQGPAGSKEKYKNFIPPEDLKAIPGGDWQEEYPDYLGACNSVDENFGRVIAKLKEIGVYDDTVIIYTSDHGSHFRTRNKDANLNGHDDYKRTCHESAIHIPLVISGGPFKCKGKRIKELVSTVSIPKTIVTLAGLDVDNYMDGERLQDLAMGKTGELKDGEPKGRHARKNEVFLQISESRVGRCVRTPDWKYSVVAPNLNGGEKGGSDYYVDDFLYDLKADPYELNNLAHNKDYVNIKSELRKKLIGWIKDVEGLEVNIGD</sequence>
<dbReference type="InterPro" id="IPR024607">
    <property type="entry name" value="Sulfatase_CS"/>
</dbReference>
<organism evidence="4 5">
    <name type="scientific">Treponema parvum</name>
    <dbReference type="NCBI Taxonomy" id="138851"/>
    <lineage>
        <taxon>Bacteria</taxon>
        <taxon>Pseudomonadati</taxon>
        <taxon>Spirochaetota</taxon>
        <taxon>Spirochaetia</taxon>
        <taxon>Spirochaetales</taxon>
        <taxon>Treponemataceae</taxon>
        <taxon>Treponema</taxon>
    </lineage>
</organism>
<keyword evidence="2 4" id="KW-0378">Hydrolase</keyword>
<name>A0A975F0Z3_9SPIR</name>
<comment type="similarity">
    <text evidence="1">Belongs to the sulfatase family.</text>
</comment>
<reference evidence="4" key="2">
    <citation type="journal article" date="2021" name="Microbiol. Resour. Announc.">
        <title>Complete Genome Sequences of Three Human Oral Treponema parvum Isolates.</title>
        <authorList>
            <person name="Zeng H."/>
            <person name="Watt R.M."/>
        </authorList>
    </citation>
    <scope>NUCLEOTIDE SEQUENCE</scope>
    <source>
        <strain evidence="4">ATCC 700773</strain>
    </source>
</reference>
<gene>
    <name evidence="4" type="ORF">HRI96_10760</name>
</gene>
<dbReference type="InterPro" id="IPR000917">
    <property type="entry name" value="Sulfatase_N"/>
</dbReference>
<dbReference type="PROSITE" id="PS00149">
    <property type="entry name" value="SULFATASE_2"/>
    <property type="match status" value="1"/>
</dbReference>
<dbReference type="RefSeq" id="WP_210117348.1">
    <property type="nucleotide sequence ID" value="NZ_CP054257.1"/>
</dbReference>
<dbReference type="Pfam" id="PF00884">
    <property type="entry name" value="Sulfatase"/>
    <property type="match status" value="1"/>
</dbReference>
<dbReference type="CDD" id="cd16152">
    <property type="entry name" value="sulfatase_like"/>
    <property type="match status" value="1"/>
</dbReference>
<reference evidence="4" key="1">
    <citation type="submission" date="2020-05" db="EMBL/GenBank/DDBJ databases">
        <authorList>
            <person name="Zeng H."/>
            <person name="Chan Y.K."/>
            <person name="Watt R.M."/>
        </authorList>
    </citation>
    <scope>NUCLEOTIDE SEQUENCE</scope>
    <source>
        <strain evidence="4">ATCC 700773</strain>
    </source>
</reference>
<dbReference type="Proteomes" id="UP000671995">
    <property type="component" value="Chromosome"/>
</dbReference>
<dbReference type="EMBL" id="CP054257">
    <property type="protein sequence ID" value="QTQ12635.1"/>
    <property type="molecule type" value="Genomic_DNA"/>
</dbReference>
<evidence type="ECO:0000256" key="2">
    <source>
        <dbReference type="ARBA" id="ARBA00022801"/>
    </source>
</evidence>
<dbReference type="AlphaFoldDB" id="A0A975F0Z3"/>
<dbReference type="GO" id="GO:0016787">
    <property type="term" value="F:hydrolase activity"/>
    <property type="evidence" value="ECO:0007669"/>
    <property type="project" value="UniProtKB-KW"/>
</dbReference>
<dbReference type="PANTHER" id="PTHR43751:SF3">
    <property type="entry name" value="SULFATASE N-TERMINAL DOMAIN-CONTAINING PROTEIN"/>
    <property type="match status" value="1"/>
</dbReference>
<proteinExistence type="inferred from homology"/>
<evidence type="ECO:0000313" key="4">
    <source>
        <dbReference type="EMBL" id="QTQ12635.1"/>
    </source>
</evidence>
<dbReference type="InterPro" id="IPR017850">
    <property type="entry name" value="Alkaline_phosphatase_core_sf"/>
</dbReference>
<protein>
    <submittedName>
        <fullName evidence="4">Sulfatase-like hydrolase/transferase</fullName>
    </submittedName>
</protein>
<dbReference type="SUPFAM" id="SSF53649">
    <property type="entry name" value="Alkaline phosphatase-like"/>
    <property type="match status" value="1"/>
</dbReference>
<dbReference type="PANTHER" id="PTHR43751">
    <property type="entry name" value="SULFATASE"/>
    <property type="match status" value="1"/>
</dbReference>
<evidence type="ECO:0000256" key="1">
    <source>
        <dbReference type="ARBA" id="ARBA00008779"/>
    </source>
</evidence>
<evidence type="ECO:0000313" key="5">
    <source>
        <dbReference type="Proteomes" id="UP000671995"/>
    </source>
</evidence>
<feature type="domain" description="Sulfatase N-terminal" evidence="3">
    <location>
        <begin position="6"/>
        <end position="340"/>
    </location>
</feature>
<accession>A0A975F0Z3</accession>
<dbReference type="InterPro" id="IPR052701">
    <property type="entry name" value="GAG_Ulvan_Degrading_Sulfatases"/>
</dbReference>